<evidence type="ECO:0000259" key="5">
    <source>
        <dbReference type="PROSITE" id="PS50011"/>
    </source>
</evidence>
<protein>
    <recommendedName>
        <fullName evidence="5">Protein kinase domain-containing protein</fullName>
    </recommendedName>
</protein>
<keyword evidence="1 3" id="KW-0547">Nucleotide-binding</keyword>
<feature type="domain" description="Protein kinase" evidence="5">
    <location>
        <begin position="189"/>
        <end position="402"/>
    </location>
</feature>
<comment type="caution">
    <text evidence="7">The sequence shown here is derived from an EMBL/GenBank/DDBJ whole genome shotgun (WGS) entry which is preliminary data.</text>
</comment>
<keyword evidence="4" id="KW-0723">Serine/threonine-protein kinase</keyword>
<evidence type="ECO:0000313" key="6">
    <source>
        <dbReference type="EMBL" id="KAK8834442.1"/>
    </source>
</evidence>
<evidence type="ECO:0000256" key="3">
    <source>
        <dbReference type="PROSITE-ProRule" id="PRU10141"/>
    </source>
</evidence>
<dbReference type="PROSITE" id="PS50011">
    <property type="entry name" value="PROTEIN_KINASE_DOM"/>
    <property type="match status" value="1"/>
</dbReference>
<dbReference type="InterPro" id="IPR017441">
    <property type="entry name" value="Protein_kinase_ATP_BS"/>
</dbReference>
<comment type="similarity">
    <text evidence="4">Belongs to the protein kinase superfamily.</text>
</comment>
<dbReference type="EMBL" id="JAPFFF010000050">
    <property type="protein sequence ID" value="KAK8839769.1"/>
    <property type="molecule type" value="Genomic_DNA"/>
</dbReference>
<evidence type="ECO:0000313" key="8">
    <source>
        <dbReference type="Proteomes" id="UP001470230"/>
    </source>
</evidence>
<dbReference type="PROSITE" id="PS00108">
    <property type="entry name" value="PROTEIN_KINASE_ST"/>
    <property type="match status" value="1"/>
</dbReference>
<dbReference type="PANTHER" id="PTHR24361">
    <property type="entry name" value="MITOGEN-ACTIVATED KINASE KINASE KINASE"/>
    <property type="match status" value="1"/>
</dbReference>
<evidence type="ECO:0000256" key="4">
    <source>
        <dbReference type="RuleBase" id="RU000304"/>
    </source>
</evidence>
<evidence type="ECO:0000256" key="1">
    <source>
        <dbReference type="ARBA" id="ARBA00022741"/>
    </source>
</evidence>
<accession>A0ABR2H0Q9</accession>
<proteinExistence type="inferred from homology"/>
<keyword evidence="8" id="KW-1185">Reference proteome</keyword>
<sequence>MIEDILRFYKTISRPQIEVNTVFKEIVQDYSIFHISESSFPNDDEKQRITDKIKESQVVIIDQNQELNKKMQNKYFIIGFEKTLILFEYSSKSEYFLRELFSIHSQILTCDLSDQNNKMQIFKKEINDFKKKFVYNRIYSQQAWKITNSCILGYLIKKSYLKLNQNRIEKFNSDRDDQKEPEIFEKEEFVELRTVGNGSFALCKLAYHIKRQELFVVKKPNTIYAENDKLLKREIENYKKIKHPFLPRFYGTVKDKDYLVIEFINGSTLKEISQDYLNFNEKITVIYELILVMKYLHDNKFIYRDLKPNNVMIDENKTAVLIDFDRLISNESNEEKQEQTLDINADFLAPEVNEDRKYTYKSDIYSLGKIIKYIIGQKEDVASGSLFKSIIEKCTKENPGLF</sequence>
<dbReference type="Gene3D" id="1.10.510.10">
    <property type="entry name" value="Transferase(Phosphotransferase) domain 1"/>
    <property type="match status" value="1"/>
</dbReference>
<reference evidence="7 8" key="1">
    <citation type="submission" date="2024-04" db="EMBL/GenBank/DDBJ databases">
        <title>Tritrichomonas musculus Genome.</title>
        <authorList>
            <person name="Alves-Ferreira E."/>
            <person name="Grigg M."/>
            <person name="Lorenzi H."/>
            <person name="Galac M."/>
        </authorList>
    </citation>
    <scope>NUCLEOTIDE SEQUENCE [LARGE SCALE GENOMIC DNA]</scope>
    <source>
        <strain evidence="7 8">EAF2021</strain>
    </source>
</reference>
<evidence type="ECO:0000256" key="2">
    <source>
        <dbReference type="ARBA" id="ARBA00022840"/>
    </source>
</evidence>
<dbReference type="PROSITE" id="PS00107">
    <property type="entry name" value="PROTEIN_KINASE_ATP"/>
    <property type="match status" value="1"/>
</dbReference>
<dbReference type="CDD" id="cd00180">
    <property type="entry name" value="PKc"/>
    <property type="match status" value="1"/>
</dbReference>
<dbReference type="EMBL" id="JAPFFF010000408">
    <property type="protein sequence ID" value="KAK8834442.1"/>
    <property type="molecule type" value="Genomic_DNA"/>
</dbReference>
<dbReference type="InterPro" id="IPR053235">
    <property type="entry name" value="Ser_Thr_kinase"/>
</dbReference>
<dbReference type="Pfam" id="PF00069">
    <property type="entry name" value="Pkinase"/>
    <property type="match status" value="1"/>
</dbReference>
<dbReference type="SMART" id="SM00220">
    <property type="entry name" value="S_TKc"/>
    <property type="match status" value="1"/>
</dbReference>
<evidence type="ECO:0000313" key="7">
    <source>
        <dbReference type="EMBL" id="KAK8839769.1"/>
    </source>
</evidence>
<dbReference type="PANTHER" id="PTHR24361:SF678">
    <property type="entry name" value="SPORULATION-SPECIFIC PROTEIN 1"/>
    <property type="match status" value="1"/>
</dbReference>
<dbReference type="Proteomes" id="UP001470230">
    <property type="component" value="Unassembled WGS sequence"/>
</dbReference>
<dbReference type="SUPFAM" id="SSF56112">
    <property type="entry name" value="Protein kinase-like (PK-like)"/>
    <property type="match status" value="1"/>
</dbReference>
<dbReference type="InterPro" id="IPR008271">
    <property type="entry name" value="Ser/Thr_kinase_AS"/>
</dbReference>
<keyword evidence="4" id="KW-0808">Transferase</keyword>
<gene>
    <name evidence="6" type="ORF">M9Y10_030603</name>
    <name evidence="7" type="ORF">M9Y10_031474</name>
</gene>
<keyword evidence="4" id="KW-0418">Kinase</keyword>
<keyword evidence="2 3" id="KW-0067">ATP-binding</keyword>
<feature type="binding site" evidence="3">
    <location>
        <position position="219"/>
    </location>
    <ligand>
        <name>ATP</name>
        <dbReference type="ChEBI" id="CHEBI:30616"/>
    </ligand>
</feature>
<organism evidence="7 8">
    <name type="scientific">Tritrichomonas musculus</name>
    <dbReference type="NCBI Taxonomy" id="1915356"/>
    <lineage>
        <taxon>Eukaryota</taxon>
        <taxon>Metamonada</taxon>
        <taxon>Parabasalia</taxon>
        <taxon>Tritrichomonadida</taxon>
        <taxon>Tritrichomonadidae</taxon>
        <taxon>Tritrichomonas</taxon>
    </lineage>
</organism>
<dbReference type="InterPro" id="IPR011009">
    <property type="entry name" value="Kinase-like_dom_sf"/>
</dbReference>
<dbReference type="InterPro" id="IPR000719">
    <property type="entry name" value="Prot_kinase_dom"/>
</dbReference>
<name>A0ABR2H0Q9_9EUKA</name>